<dbReference type="EMBL" id="MU006228">
    <property type="protein sequence ID" value="KAF2825270.1"/>
    <property type="molecule type" value="Genomic_DNA"/>
</dbReference>
<dbReference type="Proteomes" id="UP000799424">
    <property type="component" value="Unassembled WGS sequence"/>
</dbReference>
<dbReference type="AlphaFoldDB" id="A0A6A6ZW33"/>
<organism evidence="1 2">
    <name type="scientific">Ophiobolus disseminans</name>
    <dbReference type="NCBI Taxonomy" id="1469910"/>
    <lineage>
        <taxon>Eukaryota</taxon>
        <taxon>Fungi</taxon>
        <taxon>Dikarya</taxon>
        <taxon>Ascomycota</taxon>
        <taxon>Pezizomycotina</taxon>
        <taxon>Dothideomycetes</taxon>
        <taxon>Pleosporomycetidae</taxon>
        <taxon>Pleosporales</taxon>
        <taxon>Pleosporineae</taxon>
        <taxon>Phaeosphaeriaceae</taxon>
        <taxon>Ophiobolus</taxon>
    </lineage>
</organism>
<protein>
    <submittedName>
        <fullName evidence="1">Uncharacterized protein</fullName>
    </submittedName>
</protein>
<accession>A0A6A6ZW33</accession>
<proteinExistence type="predicted"/>
<evidence type="ECO:0000313" key="2">
    <source>
        <dbReference type="Proteomes" id="UP000799424"/>
    </source>
</evidence>
<gene>
    <name evidence="1" type="ORF">CC86DRAFT_41115</name>
</gene>
<name>A0A6A6ZW33_9PLEO</name>
<keyword evidence="2" id="KW-1185">Reference proteome</keyword>
<reference evidence="1" key="1">
    <citation type="journal article" date="2020" name="Stud. Mycol.">
        <title>101 Dothideomycetes genomes: a test case for predicting lifestyles and emergence of pathogens.</title>
        <authorList>
            <person name="Haridas S."/>
            <person name="Albert R."/>
            <person name="Binder M."/>
            <person name="Bloem J."/>
            <person name="Labutti K."/>
            <person name="Salamov A."/>
            <person name="Andreopoulos B."/>
            <person name="Baker S."/>
            <person name="Barry K."/>
            <person name="Bills G."/>
            <person name="Bluhm B."/>
            <person name="Cannon C."/>
            <person name="Castanera R."/>
            <person name="Culley D."/>
            <person name="Daum C."/>
            <person name="Ezra D."/>
            <person name="Gonzalez J."/>
            <person name="Henrissat B."/>
            <person name="Kuo A."/>
            <person name="Liang C."/>
            <person name="Lipzen A."/>
            <person name="Lutzoni F."/>
            <person name="Magnuson J."/>
            <person name="Mondo S."/>
            <person name="Nolan M."/>
            <person name="Ohm R."/>
            <person name="Pangilinan J."/>
            <person name="Park H.-J."/>
            <person name="Ramirez L."/>
            <person name="Alfaro M."/>
            <person name="Sun H."/>
            <person name="Tritt A."/>
            <person name="Yoshinaga Y."/>
            <person name="Zwiers L.-H."/>
            <person name="Turgeon B."/>
            <person name="Goodwin S."/>
            <person name="Spatafora J."/>
            <person name="Crous P."/>
            <person name="Grigoriev I."/>
        </authorList>
    </citation>
    <scope>NUCLEOTIDE SEQUENCE</scope>
    <source>
        <strain evidence="1">CBS 113818</strain>
    </source>
</reference>
<dbReference type="OrthoDB" id="3684889at2759"/>
<evidence type="ECO:0000313" key="1">
    <source>
        <dbReference type="EMBL" id="KAF2825270.1"/>
    </source>
</evidence>
<sequence length="302" mass="35374">MSLVTLRQAAVSYIKQAQDVDHTLEQLSKQLRPKADRKKRVGELEAQKVTIENNIQANLVPYAQAICQHFCKKVLAKLPRELRELVYEHVVTPDYIYAGPQYLTRTGTPCEADRDAHYWDPEYVGEVMRVDLVQTWYRVSLFYFWDRPKNVEVIEHFMTHDRWGLGLKPYEHVARVRFDLGDTIIHHDFHQQQEPCIPEQYPMTITEPLKKMAQFSFPNRVKFLIRIHTLGSLEHACFRGDQYCNMLEEIIADLKALRSGGHRFRVEWSELDNLEFASNTSTLSYDAWNGEIRSAVARLVHK</sequence>